<organism evidence="1 2">
    <name type="scientific">Penicillium hetheringtonii</name>
    <dbReference type="NCBI Taxonomy" id="911720"/>
    <lineage>
        <taxon>Eukaryota</taxon>
        <taxon>Fungi</taxon>
        <taxon>Dikarya</taxon>
        <taxon>Ascomycota</taxon>
        <taxon>Pezizomycotina</taxon>
        <taxon>Eurotiomycetes</taxon>
        <taxon>Eurotiomycetidae</taxon>
        <taxon>Eurotiales</taxon>
        <taxon>Aspergillaceae</taxon>
        <taxon>Penicillium</taxon>
    </lineage>
</organism>
<sequence length="276" mass="31063">MSDIESHCGPEGLPLSVRRYVYRKEGFAKIVDFERERFFRLMHPKRALRSGIYQNENSITPESQEGAEYVVFSIETATHARDFLDPNIDSNRSMRTTYYQNESSLAVKMVLHEHEELTVSLQSAIDEALDTMGLKRSIYHYNTTTFSVANGSKQPDAAWRPRRPPYGAPGRPAVVVETAISETDAKLLRDVGRWLDPMDDLAKAVLAIEAADGLPKLPSEESNGGDEVTVNGGPLLIPFDLLLLRPADPPRDYEIVISIQELKEIAQIVWEIQFSD</sequence>
<reference evidence="1 2" key="1">
    <citation type="journal article" date="2023" name="IMA Fungus">
        <title>Comparative genomic study of the Penicillium genus elucidates a diverse pangenome and 15 lateral gene transfer events.</title>
        <authorList>
            <person name="Petersen C."/>
            <person name="Sorensen T."/>
            <person name="Nielsen M.R."/>
            <person name="Sondergaard T.E."/>
            <person name="Sorensen J.L."/>
            <person name="Fitzpatrick D.A."/>
            <person name="Frisvad J.C."/>
            <person name="Nielsen K.L."/>
        </authorList>
    </citation>
    <scope>NUCLEOTIDE SEQUENCE [LARGE SCALE GENOMIC DNA]</scope>
    <source>
        <strain evidence="1 2">IBT 29057</strain>
    </source>
</reference>
<keyword evidence="2" id="KW-1185">Reference proteome</keyword>
<name>A0AAD6DWF9_9EURO</name>
<accession>A0AAD6DWF9</accession>
<evidence type="ECO:0000313" key="2">
    <source>
        <dbReference type="Proteomes" id="UP001216150"/>
    </source>
</evidence>
<gene>
    <name evidence="1" type="ORF">N7450_002736</name>
</gene>
<dbReference type="AlphaFoldDB" id="A0AAD6DWF9"/>
<comment type="caution">
    <text evidence="1">The sequence shown here is derived from an EMBL/GenBank/DDBJ whole genome shotgun (WGS) entry which is preliminary data.</text>
</comment>
<dbReference type="Proteomes" id="UP001216150">
    <property type="component" value="Unassembled WGS sequence"/>
</dbReference>
<dbReference type="EMBL" id="JAQJAC010000002">
    <property type="protein sequence ID" value="KAJ5596278.1"/>
    <property type="molecule type" value="Genomic_DNA"/>
</dbReference>
<proteinExistence type="predicted"/>
<protein>
    <submittedName>
        <fullName evidence="1">Uncharacterized protein</fullName>
    </submittedName>
</protein>
<evidence type="ECO:0000313" key="1">
    <source>
        <dbReference type="EMBL" id="KAJ5596278.1"/>
    </source>
</evidence>